<name>A0A4R6ZPN8_9GAMM</name>
<evidence type="ECO:0008006" key="3">
    <source>
        <dbReference type="Google" id="ProtNLM"/>
    </source>
</evidence>
<reference evidence="1 2" key="1">
    <citation type="submission" date="2019-03" db="EMBL/GenBank/DDBJ databases">
        <title>Genomic Encyclopedia of Type Strains, Phase III (KMG-III): the genomes of soil and plant-associated and newly described type strains.</title>
        <authorList>
            <person name="Whitman W."/>
        </authorList>
    </citation>
    <scope>NUCLEOTIDE SEQUENCE [LARGE SCALE GENOMIC DNA]</scope>
    <source>
        <strain evidence="1 2">CECT 5797</strain>
    </source>
</reference>
<proteinExistence type="predicted"/>
<organism evidence="1 2">
    <name type="scientific">Halomonas ventosae</name>
    <dbReference type="NCBI Taxonomy" id="229007"/>
    <lineage>
        <taxon>Bacteria</taxon>
        <taxon>Pseudomonadati</taxon>
        <taxon>Pseudomonadota</taxon>
        <taxon>Gammaproteobacteria</taxon>
        <taxon>Oceanospirillales</taxon>
        <taxon>Halomonadaceae</taxon>
        <taxon>Halomonas</taxon>
    </lineage>
</organism>
<comment type="caution">
    <text evidence="1">The sequence shown here is derived from an EMBL/GenBank/DDBJ whole genome shotgun (WGS) entry which is preliminary data.</text>
</comment>
<sequence>MHTIPTTGTPRLLPEELLGLARDHERDELERYRGLAFRFLAFSSATSRLMATLGIECETRLSGLARAARRLGLEAPHIEADTRLTARAVSPPGLIDSLMMARDALSQAMADAAVSRQFYVRLGEFGAASSLGHEFEAIARQKRAELAILSEHCLDRGTASGERRRA</sequence>
<dbReference type="Proteomes" id="UP000295212">
    <property type="component" value="Unassembled WGS sequence"/>
</dbReference>
<protein>
    <recommendedName>
        <fullName evidence="3">Ferritin-like metal-binding protein YciE</fullName>
    </recommendedName>
</protein>
<evidence type="ECO:0000313" key="1">
    <source>
        <dbReference type="EMBL" id="TDR54405.1"/>
    </source>
</evidence>
<dbReference type="OrthoDB" id="6161818at2"/>
<dbReference type="RefSeq" id="WP_133635816.1">
    <property type="nucleotide sequence ID" value="NZ_SNZJ01000007.1"/>
</dbReference>
<gene>
    <name evidence="1" type="ORF">DFP85_107179</name>
</gene>
<accession>A0A4R6ZPN8</accession>
<dbReference type="EMBL" id="SNZJ01000007">
    <property type="protein sequence ID" value="TDR54405.1"/>
    <property type="molecule type" value="Genomic_DNA"/>
</dbReference>
<evidence type="ECO:0000313" key="2">
    <source>
        <dbReference type="Proteomes" id="UP000295212"/>
    </source>
</evidence>
<dbReference type="AlphaFoldDB" id="A0A4R6ZPN8"/>